<gene>
    <name evidence="1" type="ORF">CEP54_007083</name>
</gene>
<name>A0A428Q3H2_9HYPO</name>
<keyword evidence="2" id="KW-1185">Reference proteome</keyword>
<dbReference type="EMBL" id="NKCI01000063">
    <property type="protein sequence ID" value="RSL59831.1"/>
    <property type="molecule type" value="Genomic_DNA"/>
</dbReference>
<proteinExistence type="predicted"/>
<evidence type="ECO:0000313" key="1">
    <source>
        <dbReference type="EMBL" id="RSL59831.1"/>
    </source>
</evidence>
<evidence type="ECO:0000313" key="2">
    <source>
        <dbReference type="Proteomes" id="UP000288168"/>
    </source>
</evidence>
<dbReference type="Proteomes" id="UP000288168">
    <property type="component" value="Unassembled WGS sequence"/>
</dbReference>
<organism evidence="1 2">
    <name type="scientific">Fusarium duplospermum</name>
    <dbReference type="NCBI Taxonomy" id="1325734"/>
    <lineage>
        <taxon>Eukaryota</taxon>
        <taxon>Fungi</taxon>
        <taxon>Dikarya</taxon>
        <taxon>Ascomycota</taxon>
        <taxon>Pezizomycotina</taxon>
        <taxon>Sordariomycetes</taxon>
        <taxon>Hypocreomycetidae</taxon>
        <taxon>Hypocreales</taxon>
        <taxon>Nectriaceae</taxon>
        <taxon>Fusarium</taxon>
        <taxon>Fusarium solani species complex</taxon>
    </lineage>
</organism>
<dbReference type="AlphaFoldDB" id="A0A428Q3H2"/>
<protein>
    <submittedName>
        <fullName evidence="1">Uncharacterized protein</fullName>
    </submittedName>
</protein>
<comment type="caution">
    <text evidence="1">The sequence shown here is derived from an EMBL/GenBank/DDBJ whole genome shotgun (WGS) entry which is preliminary data.</text>
</comment>
<sequence length="75" mass="7794">MPGKLQGHKSSMGIMYLDCPAHTGDIALYHLPGGAAARPAFPAEPITVAYVTPRPHLRLPTSSAASLQAAVGRDS</sequence>
<reference evidence="1 2" key="1">
    <citation type="submission" date="2017-06" db="EMBL/GenBank/DDBJ databases">
        <title>Comparative genomic analysis of Ambrosia Fusariam Clade fungi.</title>
        <authorList>
            <person name="Stajich J.E."/>
            <person name="Carrillo J."/>
            <person name="Kijimoto T."/>
            <person name="Eskalen A."/>
            <person name="O'Donnell K."/>
            <person name="Kasson M."/>
        </authorList>
    </citation>
    <scope>NUCLEOTIDE SEQUENCE [LARGE SCALE GENOMIC DNA]</scope>
    <source>
        <strain evidence="1 2">NRRL62584</strain>
    </source>
</reference>
<accession>A0A428Q3H2</accession>